<accession>A0A1M4UQ26</accession>
<keyword evidence="2 14" id="KW-0963">Cytoplasm</keyword>
<reference evidence="16 17" key="1">
    <citation type="submission" date="2016-11" db="EMBL/GenBank/DDBJ databases">
        <authorList>
            <person name="Jaros S."/>
            <person name="Januszkiewicz K."/>
            <person name="Wedrychowicz H."/>
        </authorList>
    </citation>
    <scope>NUCLEOTIDE SEQUENCE [LARGE SCALE GENOMIC DNA]</scope>
    <source>
        <strain evidence="16 17">DSM 18119</strain>
    </source>
</reference>
<dbReference type="NCBIfam" id="TIGR00434">
    <property type="entry name" value="cysH"/>
    <property type="match status" value="1"/>
</dbReference>
<dbReference type="Pfam" id="PF01507">
    <property type="entry name" value="PAPS_reduct"/>
    <property type="match status" value="1"/>
</dbReference>
<evidence type="ECO:0000259" key="15">
    <source>
        <dbReference type="Pfam" id="PF01507"/>
    </source>
</evidence>
<comment type="function">
    <text evidence="7 14">Catalyzes the formation of sulfite from adenosine 5'-phosphosulfate (APS) using thioredoxin as an electron donor.</text>
</comment>
<organism evidence="16 17">
    <name type="scientific">Flavisolibacter ginsengisoli DSM 18119</name>
    <dbReference type="NCBI Taxonomy" id="1121884"/>
    <lineage>
        <taxon>Bacteria</taxon>
        <taxon>Pseudomonadati</taxon>
        <taxon>Bacteroidota</taxon>
        <taxon>Chitinophagia</taxon>
        <taxon>Chitinophagales</taxon>
        <taxon>Chitinophagaceae</taxon>
        <taxon>Flavisolibacter</taxon>
    </lineage>
</organism>
<gene>
    <name evidence="14" type="primary">cysH</name>
    <name evidence="16" type="ORF">SAMN02745131_00736</name>
</gene>
<dbReference type="Proteomes" id="UP000184048">
    <property type="component" value="Unassembled WGS sequence"/>
</dbReference>
<comment type="similarity">
    <text evidence="1 14">Belongs to the PAPS reductase family. CysH subfamily.</text>
</comment>
<protein>
    <recommendedName>
        <fullName evidence="10 14">Adenosine 5'-phosphosulfate reductase</fullName>
        <shortName evidence="14">APS reductase</shortName>
        <ecNumber evidence="9 14">1.8.4.10</ecNumber>
    </recommendedName>
    <alternativeName>
        <fullName evidence="12 14">5'-adenylylsulfate reductase</fullName>
    </alternativeName>
    <alternativeName>
        <fullName evidence="11 14">Thioredoxin-dependent 5'-adenylylsulfate reductase</fullName>
    </alternativeName>
</protein>
<evidence type="ECO:0000256" key="12">
    <source>
        <dbReference type="ARBA" id="ARBA00032041"/>
    </source>
</evidence>
<dbReference type="STRING" id="1121884.SAMN02745131_00736"/>
<dbReference type="SUPFAM" id="SSF52402">
    <property type="entry name" value="Adenine nucleotide alpha hydrolases-like"/>
    <property type="match status" value="1"/>
</dbReference>
<dbReference type="GO" id="GO:0019379">
    <property type="term" value="P:sulfate assimilation, phosphoadenylyl sulfate reduction by phosphoadenylyl-sulfate reductase (thioredoxin)"/>
    <property type="evidence" value="ECO:0007669"/>
    <property type="project" value="UniProtKB-UniRule"/>
</dbReference>
<dbReference type="InterPro" id="IPR004511">
    <property type="entry name" value="PAPS/APS_Rdtase"/>
</dbReference>
<evidence type="ECO:0000256" key="5">
    <source>
        <dbReference type="ARBA" id="ARBA00023004"/>
    </source>
</evidence>
<dbReference type="GO" id="GO:0043866">
    <property type="term" value="F:adenylyl-sulfate reductase (thioredoxin) activity"/>
    <property type="evidence" value="ECO:0007669"/>
    <property type="project" value="UniProtKB-EC"/>
</dbReference>
<name>A0A1M4UQ26_9BACT</name>
<dbReference type="InterPro" id="IPR002500">
    <property type="entry name" value="PAPS_reduct_dom"/>
</dbReference>
<feature type="active site" description="Nucleophile; cysteine thiosulfonate intermediate" evidence="14">
    <location>
        <position position="231"/>
    </location>
</feature>
<comment type="catalytic activity">
    <reaction evidence="13 14">
        <text>[thioredoxin]-disulfide + sulfite + AMP + 2 H(+) = adenosine 5'-phosphosulfate + [thioredoxin]-dithiol</text>
        <dbReference type="Rhea" id="RHEA:21976"/>
        <dbReference type="Rhea" id="RHEA-COMP:10698"/>
        <dbReference type="Rhea" id="RHEA-COMP:10700"/>
        <dbReference type="ChEBI" id="CHEBI:15378"/>
        <dbReference type="ChEBI" id="CHEBI:17359"/>
        <dbReference type="ChEBI" id="CHEBI:29950"/>
        <dbReference type="ChEBI" id="CHEBI:50058"/>
        <dbReference type="ChEBI" id="CHEBI:58243"/>
        <dbReference type="ChEBI" id="CHEBI:456215"/>
        <dbReference type="EC" id="1.8.4.10"/>
    </reaction>
</comment>
<dbReference type="GO" id="GO:0019344">
    <property type="term" value="P:cysteine biosynthetic process"/>
    <property type="evidence" value="ECO:0007669"/>
    <property type="project" value="InterPro"/>
</dbReference>
<evidence type="ECO:0000256" key="4">
    <source>
        <dbReference type="ARBA" id="ARBA00023002"/>
    </source>
</evidence>
<evidence type="ECO:0000256" key="10">
    <source>
        <dbReference type="ARBA" id="ARBA00029514"/>
    </source>
</evidence>
<keyword evidence="5 14" id="KW-0408">Iron</keyword>
<dbReference type="CDD" id="cd23945">
    <property type="entry name" value="PAPS_reductase"/>
    <property type="match status" value="1"/>
</dbReference>
<dbReference type="PIRSF" id="PIRSF000857">
    <property type="entry name" value="PAPS_reductase"/>
    <property type="match status" value="1"/>
</dbReference>
<keyword evidence="6 14" id="KW-0411">Iron-sulfur</keyword>
<evidence type="ECO:0000256" key="11">
    <source>
        <dbReference type="ARBA" id="ARBA00030894"/>
    </source>
</evidence>
<dbReference type="InterPro" id="IPR011798">
    <property type="entry name" value="APS_reductase"/>
</dbReference>
<dbReference type="InterPro" id="IPR014729">
    <property type="entry name" value="Rossmann-like_a/b/a_fold"/>
</dbReference>
<dbReference type="GO" id="GO:0070814">
    <property type="term" value="P:hydrogen sulfide biosynthetic process"/>
    <property type="evidence" value="ECO:0007669"/>
    <property type="project" value="UniProtKB-UniRule"/>
</dbReference>
<dbReference type="Gene3D" id="3.40.50.620">
    <property type="entry name" value="HUPs"/>
    <property type="match status" value="1"/>
</dbReference>
<evidence type="ECO:0000256" key="1">
    <source>
        <dbReference type="ARBA" id="ARBA00009732"/>
    </source>
</evidence>
<keyword evidence="3 14" id="KW-0479">Metal-binding</keyword>
<evidence type="ECO:0000256" key="6">
    <source>
        <dbReference type="ARBA" id="ARBA00023014"/>
    </source>
</evidence>
<keyword evidence="17" id="KW-1185">Reference proteome</keyword>
<dbReference type="RefSeq" id="WP_139256329.1">
    <property type="nucleotide sequence ID" value="NZ_FQUU01000002.1"/>
</dbReference>
<dbReference type="GO" id="GO:0046872">
    <property type="term" value="F:metal ion binding"/>
    <property type="evidence" value="ECO:0007669"/>
    <property type="project" value="UniProtKB-KW"/>
</dbReference>
<evidence type="ECO:0000256" key="9">
    <source>
        <dbReference type="ARBA" id="ARBA00024386"/>
    </source>
</evidence>
<evidence type="ECO:0000256" key="8">
    <source>
        <dbReference type="ARBA" id="ARBA00024327"/>
    </source>
</evidence>
<feature type="binding site" evidence="14">
    <location>
        <position position="206"/>
    </location>
    <ligand>
        <name>[4Fe-4S] cluster</name>
        <dbReference type="ChEBI" id="CHEBI:49883"/>
    </ligand>
</feature>
<sequence length="241" mass="27775">MSVLLHDSFLSLKKTVLQLSVSDTLRKLCEVFPGKVVFSTSFSYEDQVIIDIISRSAPVQIFTLDTGRLFPETYTTWTRTLEQYDISIQAYYPNEAELKQFVTSYGPNAFYQSVELRKNCCAIRKVQPLKSALEGNAVWVTGLRAQHSANRNDLEVLEWDDTNQIIKYNPLLDWTTEQVRNYIDEHNIPYNALHDRGYVSIGCAPCTRAIKPGEDFRAGRWWWEDESKKECGLHVHTIVSK</sequence>
<comment type="pathway">
    <text evidence="8 14">Sulfur metabolism; hydrogen sulfide biosynthesis; sulfite from sulfate.</text>
</comment>
<evidence type="ECO:0000256" key="13">
    <source>
        <dbReference type="ARBA" id="ARBA00048441"/>
    </source>
</evidence>
<dbReference type="GO" id="GO:0051539">
    <property type="term" value="F:4 iron, 4 sulfur cluster binding"/>
    <property type="evidence" value="ECO:0007669"/>
    <property type="project" value="UniProtKB-UniRule"/>
</dbReference>
<feature type="binding site" evidence="14">
    <location>
        <position position="203"/>
    </location>
    <ligand>
        <name>[4Fe-4S] cluster</name>
        <dbReference type="ChEBI" id="CHEBI:49883"/>
    </ligand>
</feature>
<dbReference type="NCBIfam" id="NF002537">
    <property type="entry name" value="PRK02090.1"/>
    <property type="match status" value="1"/>
</dbReference>
<feature type="domain" description="Phosphoadenosine phosphosulphate reductase" evidence="15">
    <location>
        <begin position="36"/>
        <end position="209"/>
    </location>
</feature>
<dbReference type="HAMAP" id="MF_00063">
    <property type="entry name" value="CysH"/>
    <property type="match status" value="1"/>
</dbReference>
<dbReference type="PANTHER" id="PTHR46482:SF9">
    <property type="entry name" value="5'-ADENYLYLSULFATE REDUCTASE 1, CHLOROPLASTIC"/>
    <property type="match status" value="1"/>
</dbReference>
<comment type="cofactor">
    <cofactor evidence="14">
        <name>[4Fe-4S] cluster</name>
        <dbReference type="ChEBI" id="CHEBI:49883"/>
    </cofactor>
    <text evidence="14">Binds 1 [4Fe-4S] cluster per subunit.</text>
</comment>
<evidence type="ECO:0000256" key="7">
    <source>
        <dbReference type="ARBA" id="ARBA00024298"/>
    </source>
</evidence>
<keyword evidence="4 14" id="KW-0560">Oxidoreductase</keyword>
<dbReference type="PANTHER" id="PTHR46482">
    <property type="entry name" value="5'-ADENYLYLSULFATE REDUCTASE 3, CHLOROPLASTIC"/>
    <property type="match status" value="1"/>
</dbReference>
<evidence type="ECO:0000313" key="17">
    <source>
        <dbReference type="Proteomes" id="UP000184048"/>
    </source>
</evidence>
<dbReference type="AlphaFoldDB" id="A0A1M4UQ26"/>
<evidence type="ECO:0000256" key="3">
    <source>
        <dbReference type="ARBA" id="ARBA00022723"/>
    </source>
</evidence>
<dbReference type="GO" id="GO:0005737">
    <property type="term" value="C:cytoplasm"/>
    <property type="evidence" value="ECO:0007669"/>
    <property type="project" value="UniProtKB-SubCell"/>
</dbReference>
<evidence type="ECO:0000256" key="2">
    <source>
        <dbReference type="ARBA" id="ARBA00022490"/>
    </source>
</evidence>
<dbReference type="EC" id="1.8.4.10" evidence="9 14"/>
<dbReference type="NCBIfam" id="TIGR02055">
    <property type="entry name" value="APS_reductase"/>
    <property type="match status" value="1"/>
</dbReference>
<evidence type="ECO:0000313" key="16">
    <source>
        <dbReference type="EMBL" id="SHE58836.1"/>
    </source>
</evidence>
<feature type="binding site" evidence="14">
    <location>
        <position position="120"/>
    </location>
    <ligand>
        <name>[4Fe-4S] cluster</name>
        <dbReference type="ChEBI" id="CHEBI:49883"/>
    </ligand>
</feature>
<proteinExistence type="inferred from homology"/>
<dbReference type="GO" id="GO:0004604">
    <property type="term" value="F:phosphoadenylyl-sulfate reductase (thioredoxin) activity"/>
    <property type="evidence" value="ECO:0007669"/>
    <property type="project" value="UniProtKB-UniRule"/>
</dbReference>
<comment type="subcellular location">
    <subcellularLocation>
        <location evidence="14">Cytoplasm</location>
    </subcellularLocation>
</comment>
<feature type="binding site" evidence="14">
    <location>
        <position position="121"/>
    </location>
    <ligand>
        <name>[4Fe-4S] cluster</name>
        <dbReference type="ChEBI" id="CHEBI:49883"/>
    </ligand>
</feature>
<dbReference type="EMBL" id="FQUU01000002">
    <property type="protein sequence ID" value="SHE58836.1"/>
    <property type="molecule type" value="Genomic_DNA"/>
</dbReference>
<dbReference type="OrthoDB" id="9794018at2"/>
<evidence type="ECO:0000256" key="14">
    <source>
        <dbReference type="HAMAP-Rule" id="MF_00063"/>
    </source>
</evidence>